<feature type="transmembrane region" description="Helical" evidence="1">
    <location>
        <begin position="709"/>
        <end position="729"/>
    </location>
</feature>
<feature type="transmembrane region" description="Helical" evidence="1">
    <location>
        <begin position="197"/>
        <end position="214"/>
    </location>
</feature>
<feature type="transmembrane region" description="Helical" evidence="1">
    <location>
        <begin position="741"/>
        <end position="763"/>
    </location>
</feature>
<protein>
    <recommendedName>
        <fullName evidence="4">Spermidine synthase</fullName>
    </recommendedName>
</protein>
<feature type="transmembrane region" description="Helical" evidence="1">
    <location>
        <begin position="676"/>
        <end position="697"/>
    </location>
</feature>
<dbReference type="EMBL" id="AP024355">
    <property type="protein sequence ID" value="BCR03233.1"/>
    <property type="molecule type" value="Genomic_DNA"/>
</dbReference>
<feature type="transmembrane region" description="Helical" evidence="1">
    <location>
        <begin position="644"/>
        <end position="664"/>
    </location>
</feature>
<reference evidence="2 3" key="1">
    <citation type="journal article" date="2016" name="C (Basel)">
        <title>Selective Growth of and Electricity Production by Marine Exoelectrogenic Bacteria in Self-Aggregated Hydrogel of Microbially Reduced Graphene Oxide.</title>
        <authorList>
            <person name="Yoshida N."/>
            <person name="Goto Y."/>
            <person name="Miyata Y."/>
        </authorList>
    </citation>
    <scope>NUCLEOTIDE SEQUENCE [LARGE SCALE GENOMIC DNA]</scope>
    <source>
        <strain evidence="2 3">NIT-T3</strain>
    </source>
</reference>
<keyword evidence="1" id="KW-0812">Transmembrane</keyword>
<evidence type="ECO:0000313" key="2">
    <source>
        <dbReference type="EMBL" id="BCR03233.1"/>
    </source>
</evidence>
<evidence type="ECO:0000256" key="1">
    <source>
        <dbReference type="SAM" id="Phobius"/>
    </source>
</evidence>
<name>A0ABM8HNU4_9BACT</name>
<feature type="transmembrane region" description="Helical" evidence="1">
    <location>
        <begin position="580"/>
        <end position="602"/>
    </location>
</feature>
<sequence>MNLSAGPTFRLHLAIALLSVGLIAFQLVLMQVLSITQWHHFAYLVISVALLGFGAAGTLLALFRERFLACCEKLLPLLSAGAAAAMPLAVALVQGPAARFDTYLVFLDPAQLGHLAVVILAVTAPFLLAALVLGLVFVRHVEGVGGLYCANLLGSGLGGLAGILLLERLDPPYQPAAAALFVLFAALLLLPRRRPSVPLAVVAGAGALLGLFLLNPPPLALSEYKDLRHTLELPGAQILASRPSAQGLVQVVESPALRHAPGLSLAFRGEVPAGPAVFVNGNWFGALPTGPIKQGATLLDFTTGALPYALATPREVLVLHSGTGLEVEQALAREARRVTGVEPHRAAVELARGQQPADPRFHQVFGAPRTFLAAEGTRYDLIQLPAVGSFGGGAGLFALQEQPLLTREALLQMLEHLTPDGLLAVTVWMDQPPRSPLRLAATLAEAIEAAGLGPPAQHLAAVRSWGTLTFCVKRSALTAEDVAKLRAFCKRLLFDPALLPELKDGERTAHNRLEDEEFFRLLDEAVSARRDRLAATYPFRLSVPGDDRPFFSQFLRWESLSELAGLFGARTFPFLEMGYLIAWLALLLLALASAALILLPLVRLGWRGGRRGATLVYFGGLGIGYMLVEMALIHRFVLYLGHPIHAAAAVIGVLLVCSGGGSLFSARLPGSRELPAIPAALVGALLLLYSLALPPVLENTLHLAPVYRVLITLALLAPPAFAMGLPFPLGLRALAGRREEAVPWAWGINGCLSVVSTALATLLAVEAGFTAVLLTAVTAYLTAALAAGQGRARRQTL</sequence>
<keyword evidence="3" id="KW-1185">Reference proteome</keyword>
<evidence type="ECO:0008006" key="4">
    <source>
        <dbReference type="Google" id="ProtNLM"/>
    </source>
</evidence>
<gene>
    <name evidence="2" type="ORF">DESUT3_03020</name>
</gene>
<evidence type="ECO:0000313" key="3">
    <source>
        <dbReference type="Proteomes" id="UP001319827"/>
    </source>
</evidence>
<feature type="transmembrane region" description="Helical" evidence="1">
    <location>
        <begin position="115"/>
        <end position="138"/>
    </location>
</feature>
<feature type="transmembrane region" description="Helical" evidence="1">
    <location>
        <begin position="74"/>
        <end position="95"/>
    </location>
</feature>
<keyword evidence="1" id="KW-0472">Membrane</keyword>
<dbReference type="SUPFAM" id="SSF53335">
    <property type="entry name" value="S-adenosyl-L-methionine-dependent methyltransferases"/>
    <property type="match status" value="1"/>
</dbReference>
<dbReference type="Gene3D" id="3.40.50.150">
    <property type="entry name" value="Vaccinia Virus protein VP39"/>
    <property type="match status" value="1"/>
</dbReference>
<keyword evidence="1" id="KW-1133">Transmembrane helix</keyword>
<feature type="transmembrane region" description="Helical" evidence="1">
    <location>
        <begin position="614"/>
        <end position="638"/>
    </location>
</feature>
<feature type="transmembrane region" description="Helical" evidence="1">
    <location>
        <begin position="41"/>
        <end position="62"/>
    </location>
</feature>
<dbReference type="Proteomes" id="UP001319827">
    <property type="component" value="Chromosome"/>
</dbReference>
<feature type="transmembrane region" description="Helical" evidence="1">
    <location>
        <begin position="769"/>
        <end position="788"/>
    </location>
</feature>
<dbReference type="InterPro" id="IPR029063">
    <property type="entry name" value="SAM-dependent_MTases_sf"/>
</dbReference>
<feature type="transmembrane region" description="Helical" evidence="1">
    <location>
        <begin position="12"/>
        <end position="35"/>
    </location>
</feature>
<dbReference type="RefSeq" id="WP_221250716.1">
    <property type="nucleotide sequence ID" value="NZ_AP024355.1"/>
</dbReference>
<proteinExistence type="predicted"/>
<reference evidence="2 3" key="2">
    <citation type="journal article" date="2021" name="Int. J. Syst. Evol. Microbiol.">
        <title>Isolation and Polyphasic Characterization of Desulfuromonas versatilis sp. Nov., an Electrogenic Bacteria Capable of Versatile Metabolism Isolated from a Graphene Oxide-Reducing Enrichment Culture.</title>
        <authorList>
            <person name="Xie L."/>
            <person name="Yoshida N."/>
            <person name="Ishii S."/>
            <person name="Meng L."/>
        </authorList>
    </citation>
    <scope>NUCLEOTIDE SEQUENCE [LARGE SCALE GENOMIC DNA]</scope>
    <source>
        <strain evidence="2 3">NIT-T3</strain>
    </source>
</reference>
<feature type="transmembrane region" description="Helical" evidence="1">
    <location>
        <begin position="145"/>
        <end position="166"/>
    </location>
</feature>
<organism evidence="2 3">
    <name type="scientific">Desulfuromonas versatilis</name>
    <dbReference type="NCBI Taxonomy" id="2802975"/>
    <lineage>
        <taxon>Bacteria</taxon>
        <taxon>Pseudomonadati</taxon>
        <taxon>Thermodesulfobacteriota</taxon>
        <taxon>Desulfuromonadia</taxon>
        <taxon>Desulfuromonadales</taxon>
        <taxon>Desulfuromonadaceae</taxon>
        <taxon>Desulfuromonas</taxon>
    </lineage>
</organism>
<accession>A0ABM8HNU4</accession>
<feature type="transmembrane region" description="Helical" evidence="1">
    <location>
        <begin position="172"/>
        <end position="190"/>
    </location>
</feature>